<feature type="transmembrane region" description="Helical" evidence="6">
    <location>
        <begin position="353"/>
        <end position="373"/>
    </location>
</feature>
<keyword evidence="4 6" id="KW-0472">Membrane</keyword>
<evidence type="ECO:0000256" key="3">
    <source>
        <dbReference type="ARBA" id="ARBA00022989"/>
    </source>
</evidence>
<feature type="region of interest" description="Disordered" evidence="5">
    <location>
        <begin position="399"/>
        <end position="426"/>
    </location>
</feature>
<dbReference type="AlphaFoldDB" id="A0A1D2NCU3"/>
<dbReference type="InterPro" id="IPR050186">
    <property type="entry name" value="TPT_transporter"/>
</dbReference>
<dbReference type="STRING" id="48709.A0A1D2NCU3"/>
<feature type="transmembrane region" description="Helical" evidence="6">
    <location>
        <begin position="194"/>
        <end position="213"/>
    </location>
</feature>
<evidence type="ECO:0000256" key="4">
    <source>
        <dbReference type="ARBA" id="ARBA00023136"/>
    </source>
</evidence>
<reference evidence="8 9" key="1">
    <citation type="journal article" date="2016" name="Genome Biol. Evol.">
        <title>Gene Family Evolution Reflects Adaptation to Soil Environmental Stressors in the Genome of the Collembolan Orchesella cincta.</title>
        <authorList>
            <person name="Faddeeva-Vakhrusheva A."/>
            <person name="Derks M.F."/>
            <person name="Anvar S.Y."/>
            <person name="Agamennone V."/>
            <person name="Suring W."/>
            <person name="Smit S."/>
            <person name="van Straalen N.M."/>
            <person name="Roelofs D."/>
        </authorList>
    </citation>
    <scope>NUCLEOTIDE SEQUENCE [LARGE SCALE GENOMIC DNA]</scope>
    <source>
        <tissue evidence="8">Mixed pool</tissue>
    </source>
</reference>
<keyword evidence="2 6" id="KW-0812">Transmembrane</keyword>
<protein>
    <submittedName>
        <fullName evidence="8">Solute carrier family 35 member C2</fullName>
    </submittedName>
</protein>
<dbReference type="OrthoDB" id="18894at2759"/>
<accession>A0A1D2NCU3</accession>
<feature type="transmembrane region" description="Helical" evidence="6">
    <location>
        <begin position="143"/>
        <end position="160"/>
    </location>
</feature>
<proteinExistence type="predicted"/>
<evidence type="ECO:0000313" key="8">
    <source>
        <dbReference type="EMBL" id="ODN02816.1"/>
    </source>
</evidence>
<dbReference type="OMA" id="AHLMGDQ"/>
<organism evidence="8 9">
    <name type="scientific">Orchesella cincta</name>
    <name type="common">Springtail</name>
    <name type="synonym">Podura cincta</name>
    <dbReference type="NCBI Taxonomy" id="48709"/>
    <lineage>
        <taxon>Eukaryota</taxon>
        <taxon>Metazoa</taxon>
        <taxon>Ecdysozoa</taxon>
        <taxon>Arthropoda</taxon>
        <taxon>Hexapoda</taxon>
        <taxon>Collembola</taxon>
        <taxon>Entomobryomorpha</taxon>
        <taxon>Entomobryoidea</taxon>
        <taxon>Orchesellidae</taxon>
        <taxon>Orchesellinae</taxon>
        <taxon>Orchesella</taxon>
    </lineage>
</organism>
<evidence type="ECO:0000256" key="6">
    <source>
        <dbReference type="SAM" id="Phobius"/>
    </source>
</evidence>
<dbReference type="Proteomes" id="UP000094527">
    <property type="component" value="Unassembled WGS sequence"/>
</dbReference>
<dbReference type="EMBL" id="LJIJ01000095">
    <property type="protein sequence ID" value="ODN02816.1"/>
    <property type="molecule type" value="Genomic_DNA"/>
</dbReference>
<feature type="transmembrane region" description="Helical" evidence="6">
    <location>
        <begin position="320"/>
        <end position="347"/>
    </location>
</feature>
<dbReference type="Pfam" id="PF03151">
    <property type="entry name" value="TPT"/>
    <property type="match status" value="1"/>
</dbReference>
<evidence type="ECO:0000256" key="1">
    <source>
        <dbReference type="ARBA" id="ARBA00004141"/>
    </source>
</evidence>
<feature type="transmembrane region" description="Helical" evidence="6">
    <location>
        <begin position="102"/>
        <end position="123"/>
    </location>
</feature>
<keyword evidence="9" id="KW-1185">Reference proteome</keyword>
<dbReference type="InterPro" id="IPR004853">
    <property type="entry name" value="Sugar_P_trans_dom"/>
</dbReference>
<comment type="caution">
    <text evidence="8">The sequence shown here is derived from an EMBL/GenBank/DDBJ whole genome shotgun (WGS) entry which is preliminary data.</text>
</comment>
<evidence type="ECO:0000259" key="7">
    <source>
        <dbReference type="Pfam" id="PF03151"/>
    </source>
</evidence>
<comment type="subcellular location">
    <subcellularLocation>
        <location evidence="1">Membrane</location>
        <topology evidence="1">Multi-pass membrane protein</topology>
    </subcellularLocation>
</comment>
<feature type="transmembrane region" description="Helical" evidence="6">
    <location>
        <begin position="295"/>
        <end position="313"/>
    </location>
</feature>
<feature type="transmembrane region" description="Helical" evidence="6">
    <location>
        <begin position="166"/>
        <end position="187"/>
    </location>
</feature>
<keyword evidence="3 6" id="KW-1133">Transmembrane helix</keyword>
<evidence type="ECO:0000256" key="2">
    <source>
        <dbReference type="ARBA" id="ARBA00022692"/>
    </source>
</evidence>
<feature type="transmembrane region" description="Helical" evidence="6">
    <location>
        <begin position="219"/>
        <end position="236"/>
    </location>
</feature>
<evidence type="ECO:0000256" key="5">
    <source>
        <dbReference type="SAM" id="MobiDB-lite"/>
    </source>
</evidence>
<dbReference type="GO" id="GO:0016020">
    <property type="term" value="C:membrane"/>
    <property type="evidence" value="ECO:0007669"/>
    <property type="project" value="UniProtKB-SubCell"/>
</dbReference>
<dbReference type="PANTHER" id="PTHR11132">
    <property type="entry name" value="SOLUTE CARRIER FAMILY 35"/>
    <property type="match status" value="1"/>
</dbReference>
<name>A0A1D2NCU3_ORCCI</name>
<gene>
    <name evidence="8" type="ORF">Ocin01_03893</name>
</gene>
<feature type="transmembrane region" description="Helical" evidence="6">
    <location>
        <begin position="66"/>
        <end position="90"/>
    </location>
</feature>
<sequence>MENDKDAYRLASLESKEEEEGFFYGDDEEEDLFIKPRPYNNPMMRYRCCAALAAIFRLPTGNVRPLWCIIFRNVLLILVYYVLSIGLTFYQNHLLKEIKFPLSVVLCHLVIKFLLASFIRLTYELYTKQRRVLLDCNNWLKKLSLIGISGGLDIGFSNWGQEFITVSLYTMSKSTAIIFILGFALFLKLEEQHWSLFIIVSMISGGLFMFTYHSTQFELTGFLLIMAASFLSGLRWTMCQLIVQKSTLGLQNPIDMVYHVQPWMMIAVLPFAIIFEGPHIGSRSMSFESMQEKAAFLYAMNAILLGALMAFFMEIAEYMVVAYTSSLTLSVAGIFKEICTLCLAVIFNGDQLSFINFLGLLMCFTGIIGHVAFKVMNSTRELEQTNHNTTSINTVSISTSKNGSHVSNLPNVLRKEPTGGESGKPLLQVTSSAEVESDVEIDDSWHQRL</sequence>
<feature type="transmembrane region" description="Helical" evidence="6">
    <location>
        <begin position="256"/>
        <end position="275"/>
    </location>
</feature>
<feature type="domain" description="Sugar phosphate transporter" evidence="7">
    <location>
        <begin position="74"/>
        <end position="367"/>
    </location>
</feature>
<evidence type="ECO:0000313" key="9">
    <source>
        <dbReference type="Proteomes" id="UP000094527"/>
    </source>
</evidence>